<dbReference type="Pfam" id="PF13711">
    <property type="entry name" value="DUF4160"/>
    <property type="match status" value="1"/>
</dbReference>
<name>A0A1Z4VMX8_9GAMM</name>
<evidence type="ECO:0000313" key="2">
    <source>
        <dbReference type="Proteomes" id="UP000218765"/>
    </source>
</evidence>
<proteinExistence type="predicted"/>
<sequence>MPTILRAGPYRFFFYAGDRGEPRHIHVERDANIAKFWLDPVRLQRSGGFTRRDIARIHEIIEQHHSVLLEAWDDYFGS</sequence>
<dbReference type="EMBL" id="AP018052">
    <property type="protein sequence ID" value="BAZ92971.1"/>
    <property type="molecule type" value="Genomic_DNA"/>
</dbReference>
<dbReference type="OrthoDB" id="122670at2"/>
<evidence type="ECO:0000313" key="1">
    <source>
        <dbReference type="EMBL" id="BAZ92971.1"/>
    </source>
</evidence>
<gene>
    <name evidence="1" type="ORF">FOKN1_0569</name>
</gene>
<accession>A0A1Z4VMX8</accession>
<dbReference type="InterPro" id="IPR025427">
    <property type="entry name" value="DUF4160"/>
</dbReference>
<dbReference type="AlphaFoldDB" id="A0A1Z4VMX8"/>
<dbReference type="Proteomes" id="UP000218765">
    <property type="component" value="Chromosome"/>
</dbReference>
<reference evidence="1 2" key="1">
    <citation type="submission" date="2017-05" db="EMBL/GenBank/DDBJ databases">
        <title>Thiocyanate degradation by Thiohalobacter thiocyanaticus FOKN1.</title>
        <authorList>
            <person name="Oshiki M."/>
            <person name="Fukushima T."/>
            <person name="Kawano S."/>
            <person name="Nakagawa J."/>
        </authorList>
    </citation>
    <scope>NUCLEOTIDE SEQUENCE [LARGE SCALE GENOMIC DNA]</scope>
    <source>
        <strain evidence="1 2">FOKN1</strain>
    </source>
</reference>
<evidence type="ECO:0008006" key="3">
    <source>
        <dbReference type="Google" id="ProtNLM"/>
    </source>
</evidence>
<dbReference type="KEGG" id="ttc:FOKN1_0569"/>
<dbReference type="RefSeq" id="WP_096364520.1">
    <property type="nucleotide sequence ID" value="NZ_AP018052.1"/>
</dbReference>
<protein>
    <recommendedName>
        <fullName evidence="3">DUF4160 domain-containing protein</fullName>
    </recommendedName>
</protein>
<keyword evidence="2" id="KW-1185">Reference proteome</keyword>
<organism evidence="1 2">
    <name type="scientific">Thiohalobacter thiocyanaticus</name>
    <dbReference type="NCBI Taxonomy" id="585455"/>
    <lineage>
        <taxon>Bacteria</taxon>
        <taxon>Pseudomonadati</taxon>
        <taxon>Pseudomonadota</taxon>
        <taxon>Gammaproteobacteria</taxon>
        <taxon>Thiohalobacterales</taxon>
        <taxon>Thiohalobacteraceae</taxon>
        <taxon>Thiohalobacter</taxon>
    </lineage>
</organism>